<feature type="transmembrane region" description="Helical" evidence="1">
    <location>
        <begin position="113"/>
        <end position="136"/>
    </location>
</feature>
<dbReference type="RefSeq" id="WP_274112279.1">
    <property type="nucleotide sequence ID" value="NZ_JAPCKI010000010.1"/>
</dbReference>
<feature type="transmembrane region" description="Helical" evidence="1">
    <location>
        <begin position="12"/>
        <end position="33"/>
    </location>
</feature>
<keyword evidence="1" id="KW-1133">Transmembrane helix</keyword>
<evidence type="ECO:0000313" key="3">
    <source>
        <dbReference type="Proteomes" id="UP001148932"/>
    </source>
</evidence>
<protein>
    <submittedName>
        <fullName evidence="2">Uncharacterized protein</fullName>
    </submittedName>
</protein>
<feature type="transmembrane region" description="Helical" evidence="1">
    <location>
        <begin position="53"/>
        <end position="76"/>
    </location>
</feature>
<sequence>MKIKALLVESFRSGTIASVAIVPLSPIFKAAGLRIGHYGPKFAGLYISDPQPWLLFVQHLVIGWVSALPLLLVLLFTQAERWPVMTGAAYGAAYYVAINSLALPIYFNDPLPWQLGASTVLPSLIGHVIFGAVIGWTSRHFVTRTNPRRVVT</sequence>
<keyword evidence="1" id="KW-0812">Transmembrane</keyword>
<dbReference type="Proteomes" id="UP001148932">
    <property type="component" value="Unassembled WGS sequence"/>
</dbReference>
<evidence type="ECO:0000313" key="2">
    <source>
        <dbReference type="EMBL" id="MDD2179167.1"/>
    </source>
</evidence>
<keyword evidence="3" id="KW-1185">Reference proteome</keyword>
<gene>
    <name evidence="2" type="ORF">OIN59_17155</name>
</gene>
<organism evidence="2 3">
    <name type="scientific">Acidovorax benzenivorans</name>
    <dbReference type="NCBI Taxonomy" id="2987520"/>
    <lineage>
        <taxon>Bacteria</taxon>
        <taxon>Pseudomonadati</taxon>
        <taxon>Pseudomonadota</taxon>
        <taxon>Betaproteobacteria</taxon>
        <taxon>Burkholderiales</taxon>
        <taxon>Comamonadaceae</taxon>
        <taxon>Acidovorax</taxon>
    </lineage>
</organism>
<name>A0ABT5S1F4_9BURK</name>
<reference evidence="2" key="1">
    <citation type="submission" date="2022-10" db="EMBL/GenBank/DDBJ databases">
        <title>Description of microaerobic benzene degrading bacteria.</title>
        <authorList>
            <person name="Bedics A."/>
            <person name="Tancsics A."/>
            <person name="Banerjee S."/>
        </authorList>
    </citation>
    <scope>NUCLEOTIDE SEQUENCE</scope>
    <source>
        <strain evidence="2">D2M1</strain>
    </source>
</reference>
<evidence type="ECO:0000256" key="1">
    <source>
        <dbReference type="SAM" id="Phobius"/>
    </source>
</evidence>
<feature type="transmembrane region" description="Helical" evidence="1">
    <location>
        <begin position="88"/>
        <end position="107"/>
    </location>
</feature>
<comment type="caution">
    <text evidence="2">The sequence shown here is derived from an EMBL/GenBank/DDBJ whole genome shotgun (WGS) entry which is preliminary data.</text>
</comment>
<dbReference type="EMBL" id="JAPCKI010000010">
    <property type="protein sequence ID" value="MDD2179167.1"/>
    <property type="molecule type" value="Genomic_DNA"/>
</dbReference>
<accession>A0ABT5S1F4</accession>
<proteinExistence type="predicted"/>
<keyword evidence="1" id="KW-0472">Membrane</keyword>